<dbReference type="AlphaFoldDB" id="A0A6C0JLN1"/>
<name>A0A6C0JLN1_9ZZZZ</name>
<organism evidence="1">
    <name type="scientific">viral metagenome</name>
    <dbReference type="NCBI Taxonomy" id="1070528"/>
    <lineage>
        <taxon>unclassified sequences</taxon>
        <taxon>metagenomes</taxon>
        <taxon>organismal metagenomes</taxon>
    </lineage>
</organism>
<proteinExistence type="predicted"/>
<accession>A0A6C0JLN1</accession>
<reference evidence="1" key="1">
    <citation type="journal article" date="2020" name="Nature">
        <title>Giant virus diversity and host interactions through global metagenomics.</title>
        <authorList>
            <person name="Schulz F."/>
            <person name="Roux S."/>
            <person name="Paez-Espino D."/>
            <person name="Jungbluth S."/>
            <person name="Walsh D.A."/>
            <person name="Denef V.J."/>
            <person name="McMahon K.D."/>
            <person name="Konstantinidis K.T."/>
            <person name="Eloe-Fadrosh E.A."/>
            <person name="Kyrpides N.C."/>
            <person name="Woyke T."/>
        </authorList>
    </citation>
    <scope>NUCLEOTIDE SEQUENCE</scope>
    <source>
        <strain evidence="1">GVMAG-M-3300027708-51</strain>
    </source>
</reference>
<protein>
    <submittedName>
        <fullName evidence="1">Uncharacterized protein</fullName>
    </submittedName>
</protein>
<evidence type="ECO:0000313" key="1">
    <source>
        <dbReference type="EMBL" id="QHU04554.1"/>
    </source>
</evidence>
<sequence length="98" mass="10475">MSSGGRRGVDVSGVGNLGQGMRIQNASDVTYQTKVQLVYTTNNAISNSGIAAWGGRNAYQNHTPNGNDFVRQFLNGWRECDCSGGIPRMTTGNITAFS</sequence>
<dbReference type="EMBL" id="MN740401">
    <property type="protein sequence ID" value="QHU04554.1"/>
    <property type="molecule type" value="Genomic_DNA"/>
</dbReference>